<evidence type="ECO:0000313" key="2">
    <source>
        <dbReference type="EMBL" id="KAH3718594.1"/>
    </source>
</evidence>
<dbReference type="EMBL" id="JAIWYP010000013">
    <property type="protein sequence ID" value="KAH3718594.1"/>
    <property type="molecule type" value="Genomic_DNA"/>
</dbReference>
<feature type="region of interest" description="Disordered" evidence="1">
    <location>
        <begin position="1"/>
        <end position="34"/>
    </location>
</feature>
<feature type="compositionally biased region" description="Polar residues" evidence="1">
    <location>
        <begin position="1"/>
        <end position="11"/>
    </location>
</feature>
<evidence type="ECO:0000313" key="3">
    <source>
        <dbReference type="Proteomes" id="UP000828390"/>
    </source>
</evidence>
<comment type="caution">
    <text evidence="2">The sequence shown here is derived from an EMBL/GenBank/DDBJ whole genome shotgun (WGS) entry which is preliminary data.</text>
</comment>
<dbReference type="AlphaFoldDB" id="A0A9D4HID2"/>
<sequence>MGSAGSVSSEFNDVKTTESRQNQHQVYSSAKRTYSDTGRLVAKYKQMKTYFEEGRSQMIDEIKSFV</sequence>
<feature type="compositionally biased region" description="Polar residues" evidence="1">
    <location>
        <begin position="19"/>
        <end position="34"/>
    </location>
</feature>
<reference evidence="2" key="1">
    <citation type="journal article" date="2019" name="bioRxiv">
        <title>The Genome of the Zebra Mussel, Dreissena polymorpha: A Resource for Invasive Species Research.</title>
        <authorList>
            <person name="McCartney M.A."/>
            <person name="Auch B."/>
            <person name="Kono T."/>
            <person name="Mallez S."/>
            <person name="Zhang Y."/>
            <person name="Obille A."/>
            <person name="Becker A."/>
            <person name="Abrahante J.E."/>
            <person name="Garbe J."/>
            <person name="Badalamenti J.P."/>
            <person name="Herman A."/>
            <person name="Mangelson H."/>
            <person name="Liachko I."/>
            <person name="Sullivan S."/>
            <person name="Sone E.D."/>
            <person name="Koren S."/>
            <person name="Silverstein K.A.T."/>
            <person name="Beckman K.B."/>
            <person name="Gohl D.M."/>
        </authorList>
    </citation>
    <scope>NUCLEOTIDE SEQUENCE</scope>
    <source>
        <strain evidence="2">Duluth1</strain>
        <tissue evidence="2">Whole animal</tissue>
    </source>
</reference>
<protein>
    <submittedName>
        <fullName evidence="2">Uncharacterized protein</fullName>
    </submittedName>
</protein>
<dbReference type="Proteomes" id="UP000828390">
    <property type="component" value="Unassembled WGS sequence"/>
</dbReference>
<keyword evidence="3" id="KW-1185">Reference proteome</keyword>
<reference evidence="2" key="2">
    <citation type="submission" date="2020-11" db="EMBL/GenBank/DDBJ databases">
        <authorList>
            <person name="McCartney M.A."/>
            <person name="Auch B."/>
            <person name="Kono T."/>
            <person name="Mallez S."/>
            <person name="Becker A."/>
            <person name="Gohl D.M."/>
            <person name="Silverstein K.A.T."/>
            <person name="Koren S."/>
            <person name="Bechman K.B."/>
            <person name="Herman A."/>
            <person name="Abrahante J.E."/>
            <person name="Garbe J."/>
        </authorList>
    </citation>
    <scope>NUCLEOTIDE SEQUENCE</scope>
    <source>
        <strain evidence="2">Duluth1</strain>
        <tissue evidence="2">Whole animal</tissue>
    </source>
</reference>
<accession>A0A9D4HID2</accession>
<evidence type="ECO:0000256" key="1">
    <source>
        <dbReference type="SAM" id="MobiDB-lite"/>
    </source>
</evidence>
<name>A0A9D4HID2_DREPO</name>
<proteinExistence type="predicted"/>
<gene>
    <name evidence="2" type="ORF">DPMN_061400</name>
</gene>
<organism evidence="2 3">
    <name type="scientific">Dreissena polymorpha</name>
    <name type="common">Zebra mussel</name>
    <name type="synonym">Mytilus polymorpha</name>
    <dbReference type="NCBI Taxonomy" id="45954"/>
    <lineage>
        <taxon>Eukaryota</taxon>
        <taxon>Metazoa</taxon>
        <taxon>Spiralia</taxon>
        <taxon>Lophotrochozoa</taxon>
        <taxon>Mollusca</taxon>
        <taxon>Bivalvia</taxon>
        <taxon>Autobranchia</taxon>
        <taxon>Heteroconchia</taxon>
        <taxon>Euheterodonta</taxon>
        <taxon>Imparidentia</taxon>
        <taxon>Neoheterodontei</taxon>
        <taxon>Myida</taxon>
        <taxon>Dreissenoidea</taxon>
        <taxon>Dreissenidae</taxon>
        <taxon>Dreissena</taxon>
    </lineage>
</organism>